<evidence type="ECO:0000313" key="5">
    <source>
        <dbReference type="Proteomes" id="UP001164746"/>
    </source>
</evidence>
<dbReference type="InterPro" id="IPR001073">
    <property type="entry name" value="C1q_dom"/>
</dbReference>
<dbReference type="SUPFAM" id="SSF49842">
    <property type="entry name" value="TNF-like"/>
    <property type="match status" value="1"/>
</dbReference>
<evidence type="ECO:0000259" key="3">
    <source>
        <dbReference type="PROSITE" id="PS50871"/>
    </source>
</evidence>
<dbReference type="InterPro" id="IPR050392">
    <property type="entry name" value="Collagen/C1q_domain"/>
</dbReference>
<evidence type="ECO:0000256" key="1">
    <source>
        <dbReference type="ARBA" id="ARBA00004613"/>
    </source>
</evidence>
<dbReference type="Gene3D" id="2.60.120.40">
    <property type="match status" value="1"/>
</dbReference>
<sequence length="234" mass="26438">MEKRLSEVEDREIALTQQLLTQTAEIDALRATVARQEARIALLESTDYESNYKHATEPDVSDTDEVGQQELKHLESDWSDHKDIAEISTRILSQKRFVLSPPEIPVAFSAFLSIDLLNVSANQAIIFDNVLTNEGNGYHSHHGLFVAPQSGLYVFTVTIKHPTQSLPSHVDVVHDSKVIARLHCESNQYEQSSHSFIVNVKFGEEVYVINRNYNSEHFAGYMSSSFSGFLIWQS</sequence>
<proteinExistence type="predicted"/>
<dbReference type="InterPro" id="IPR008983">
    <property type="entry name" value="Tumour_necrosis_fac-like_dom"/>
</dbReference>
<keyword evidence="2" id="KW-0964">Secreted</keyword>
<comment type="subcellular location">
    <subcellularLocation>
        <location evidence="1">Secreted</location>
    </subcellularLocation>
</comment>
<organism evidence="4 5">
    <name type="scientific">Mya arenaria</name>
    <name type="common">Soft-shell clam</name>
    <dbReference type="NCBI Taxonomy" id="6604"/>
    <lineage>
        <taxon>Eukaryota</taxon>
        <taxon>Metazoa</taxon>
        <taxon>Spiralia</taxon>
        <taxon>Lophotrochozoa</taxon>
        <taxon>Mollusca</taxon>
        <taxon>Bivalvia</taxon>
        <taxon>Autobranchia</taxon>
        <taxon>Heteroconchia</taxon>
        <taxon>Euheterodonta</taxon>
        <taxon>Imparidentia</taxon>
        <taxon>Neoheterodontei</taxon>
        <taxon>Myida</taxon>
        <taxon>Myoidea</taxon>
        <taxon>Myidae</taxon>
        <taxon>Mya</taxon>
    </lineage>
</organism>
<dbReference type="PRINTS" id="PR00007">
    <property type="entry name" value="COMPLEMNTC1Q"/>
</dbReference>
<dbReference type="PANTHER" id="PTHR15427:SF50">
    <property type="entry name" value="COMPLEMENT C1Q TUMOR NECROSIS FACTOR-RELATED PROTEIN 2-LIKE"/>
    <property type="match status" value="1"/>
</dbReference>
<dbReference type="Pfam" id="PF00386">
    <property type="entry name" value="C1q"/>
    <property type="match status" value="1"/>
</dbReference>
<dbReference type="PANTHER" id="PTHR15427">
    <property type="entry name" value="EMILIN ELASTIN MICROFIBRIL INTERFACE-LOCATED PROTEIN ELASTIN MICROFIBRIL INTERFACER"/>
    <property type="match status" value="1"/>
</dbReference>
<evidence type="ECO:0000313" key="4">
    <source>
        <dbReference type="EMBL" id="WAR16695.1"/>
    </source>
</evidence>
<accession>A0ABY7F3H7</accession>
<feature type="domain" description="C1q" evidence="3">
    <location>
        <begin position="101"/>
        <end position="234"/>
    </location>
</feature>
<evidence type="ECO:0000256" key="2">
    <source>
        <dbReference type="ARBA" id="ARBA00022525"/>
    </source>
</evidence>
<dbReference type="SMART" id="SM00110">
    <property type="entry name" value="C1Q"/>
    <property type="match status" value="1"/>
</dbReference>
<dbReference type="EMBL" id="CP111021">
    <property type="protein sequence ID" value="WAR16695.1"/>
    <property type="molecule type" value="Genomic_DNA"/>
</dbReference>
<gene>
    <name evidence="4" type="ORF">MAR_031289</name>
</gene>
<protein>
    <submittedName>
        <fullName evidence="4">HIP-like protein</fullName>
    </submittedName>
</protein>
<reference evidence="4" key="1">
    <citation type="submission" date="2022-11" db="EMBL/GenBank/DDBJ databases">
        <title>Centuries of genome instability and evolution in soft-shell clam transmissible cancer (bioRxiv).</title>
        <authorList>
            <person name="Hart S.F.M."/>
            <person name="Yonemitsu M.A."/>
            <person name="Giersch R.M."/>
            <person name="Beal B.F."/>
            <person name="Arriagada G."/>
            <person name="Davis B.W."/>
            <person name="Ostrander E.A."/>
            <person name="Goff S.P."/>
            <person name="Metzger M.J."/>
        </authorList>
    </citation>
    <scope>NUCLEOTIDE SEQUENCE</scope>
    <source>
        <strain evidence="4">MELC-2E11</strain>
        <tissue evidence="4">Siphon/mantle</tissue>
    </source>
</reference>
<keyword evidence="5" id="KW-1185">Reference proteome</keyword>
<name>A0ABY7F3H7_MYAAR</name>
<dbReference type="PROSITE" id="PS50871">
    <property type="entry name" value="C1Q"/>
    <property type="match status" value="1"/>
</dbReference>
<dbReference type="Proteomes" id="UP001164746">
    <property type="component" value="Chromosome 10"/>
</dbReference>